<organism evidence="3 4">
    <name type="scientific">Meloidogyne incognita</name>
    <name type="common">Southern root-knot nematode worm</name>
    <name type="synonym">Oxyuris incognita</name>
    <dbReference type="NCBI Taxonomy" id="6306"/>
    <lineage>
        <taxon>Eukaryota</taxon>
        <taxon>Metazoa</taxon>
        <taxon>Ecdysozoa</taxon>
        <taxon>Nematoda</taxon>
        <taxon>Chromadorea</taxon>
        <taxon>Rhabditida</taxon>
        <taxon>Tylenchina</taxon>
        <taxon>Tylenchomorpha</taxon>
        <taxon>Tylenchoidea</taxon>
        <taxon>Meloidogynidae</taxon>
        <taxon>Meloidogyninae</taxon>
        <taxon>Meloidogyne</taxon>
        <taxon>Meloidogyne incognita group</taxon>
    </lineage>
</organism>
<feature type="region of interest" description="Disordered" evidence="1">
    <location>
        <begin position="26"/>
        <end position="54"/>
    </location>
</feature>
<evidence type="ECO:0000313" key="3">
    <source>
        <dbReference type="Proteomes" id="UP000887563"/>
    </source>
</evidence>
<feature type="chain" id="PRO_5037022430" evidence="2">
    <location>
        <begin position="18"/>
        <end position="54"/>
    </location>
</feature>
<protein>
    <submittedName>
        <fullName evidence="4">Candidate secreted effector</fullName>
    </submittedName>
</protein>
<accession>A0A914MNH2</accession>
<dbReference type="AlphaFoldDB" id="A0A914MNH2"/>
<sequence length="54" mass="5907">MVSVIQILLFFLSFALAYQAKIFPTGGGGLDDPWDQGGLRSRRSPQPILDQLDG</sequence>
<feature type="signal peptide" evidence="2">
    <location>
        <begin position="1"/>
        <end position="17"/>
    </location>
</feature>
<keyword evidence="3" id="KW-1185">Reference proteome</keyword>
<proteinExistence type="predicted"/>
<evidence type="ECO:0000256" key="1">
    <source>
        <dbReference type="SAM" id="MobiDB-lite"/>
    </source>
</evidence>
<name>A0A914MNH2_MELIC</name>
<evidence type="ECO:0000256" key="2">
    <source>
        <dbReference type="SAM" id="SignalP"/>
    </source>
</evidence>
<dbReference type="Proteomes" id="UP000887563">
    <property type="component" value="Unplaced"/>
</dbReference>
<evidence type="ECO:0000313" key="4">
    <source>
        <dbReference type="WBParaSite" id="Minc3s02100g28277"/>
    </source>
</evidence>
<reference evidence="4" key="1">
    <citation type="submission" date="2022-11" db="UniProtKB">
        <authorList>
            <consortium name="WormBaseParasite"/>
        </authorList>
    </citation>
    <scope>IDENTIFICATION</scope>
</reference>
<keyword evidence="2" id="KW-0732">Signal</keyword>
<dbReference type="WBParaSite" id="Minc3s02100g28277">
    <property type="protein sequence ID" value="Minc3s02100g28277"/>
    <property type="gene ID" value="Minc3s02100g28277"/>
</dbReference>